<evidence type="ECO:0000313" key="2">
    <source>
        <dbReference type="EMBL" id="PIT93527.1"/>
    </source>
</evidence>
<organism evidence="2 3">
    <name type="scientific">Candidatus Falkowbacteria bacterium CG10_big_fil_rev_8_21_14_0_10_43_11</name>
    <dbReference type="NCBI Taxonomy" id="1974568"/>
    <lineage>
        <taxon>Bacteria</taxon>
        <taxon>Candidatus Falkowiibacteriota</taxon>
    </lineage>
</organism>
<keyword evidence="1" id="KW-1133">Transmembrane helix</keyword>
<dbReference type="Proteomes" id="UP000229335">
    <property type="component" value="Unassembled WGS sequence"/>
</dbReference>
<keyword evidence="1" id="KW-0812">Transmembrane</keyword>
<reference evidence="3" key="1">
    <citation type="submission" date="2017-09" db="EMBL/GenBank/DDBJ databases">
        <title>Depth-based differentiation of microbial function through sediment-hosted aquifers and enrichment of novel symbionts in the deep terrestrial subsurface.</title>
        <authorList>
            <person name="Probst A.J."/>
            <person name="Ladd B."/>
            <person name="Jarett J.K."/>
            <person name="Geller-Mcgrath D.E."/>
            <person name="Sieber C.M.K."/>
            <person name="Emerson J.B."/>
            <person name="Anantharaman K."/>
            <person name="Thomas B.C."/>
            <person name="Malmstrom R."/>
            <person name="Stieglmeier M."/>
            <person name="Klingl A."/>
            <person name="Woyke T."/>
            <person name="Ryan C.M."/>
            <person name="Banfield J.F."/>
        </authorList>
    </citation>
    <scope>NUCLEOTIDE SEQUENCE [LARGE SCALE GENOMIC DNA]</scope>
</reference>
<sequence length="64" mass="7408">MNGLVDAEMVNISVIKLVFIVLLMPLLFLVNQQDRLSSLIIFMFPYNIREALRVHIEKKYENGG</sequence>
<evidence type="ECO:0000313" key="3">
    <source>
        <dbReference type="Proteomes" id="UP000229335"/>
    </source>
</evidence>
<gene>
    <name evidence="2" type="ORF">COU00_03945</name>
</gene>
<comment type="caution">
    <text evidence="2">The sequence shown here is derived from an EMBL/GenBank/DDBJ whole genome shotgun (WGS) entry which is preliminary data.</text>
</comment>
<name>A0A2M6WL54_9BACT</name>
<protein>
    <submittedName>
        <fullName evidence="2">Uncharacterized protein</fullName>
    </submittedName>
</protein>
<evidence type="ECO:0000256" key="1">
    <source>
        <dbReference type="SAM" id="Phobius"/>
    </source>
</evidence>
<proteinExistence type="predicted"/>
<dbReference type="AlphaFoldDB" id="A0A2M6WL54"/>
<dbReference type="EMBL" id="PFAS01000070">
    <property type="protein sequence ID" value="PIT93527.1"/>
    <property type="molecule type" value="Genomic_DNA"/>
</dbReference>
<accession>A0A2M6WL54</accession>
<keyword evidence="1" id="KW-0472">Membrane</keyword>
<feature type="transmembrane region" description="Helical" evidence="1">
    <location>
        <begin position="12"/>
        <end position="30"/>
    </location>
</feature>